<dbReference type="OrthoDB" id="3540210at2759"/>
<comment type="caution">
    <text evidence="1">The sequence shown here is derived from an EMBL/GenBank/DDBJ whole genome shotgun (WGS) entry which is preliminary data.</text>
</comment>
<accession>A0A072PFZ2</accession>
<keyword evidence="2" id="KW-1185">Reference proteome</keyword>
<protein>
    <submittedName>
        <fullName evidence="1">Uncharacterized protein</fullName>
    </submittedName>
</protein>
<reference evidence="1 2" key="1">
    <citation type="submission" date="2013-03" db="EMBL/GenBank/DDBJ databases">
        <title>The Genome Sequence of Exophiala aquamarina CBS 119918.</title>
        <authorList>
            <consortium name="The Broad Institute Genomics Platform"/>
            <person name="Cuomo C."/>
            <person name="de Hoog S."/>
            <person name="Gorbushina A."/>
            <person name="Walker B."/>
            <person name="Young S.K."/>
            <person name="Zeng Q."/>
            <person name="Gargeya S."/>
            <person name="Fitzgerald M."/>
            <person name="Haas B."/>
            <person name="Abouelleil A."/>
            <person name="Allen A.W."/>
            <person name="Alvarado L."/>
            <person name="Arachchi H.M."/>
            <person name="Berlin A.M."/>
            <person name="Chapman S.B."/>
            <person name="Gainer-Dewar J."/>
            <person name="Goldberg J."/>
            <person name="Griggs A."/>
            <person name="Gujja S."/>
            <person name="Hansen M."/>
            <person name="Howarth C."/>
            <person name="Imamovic A."/>
            <person name="Ireland A."/>
            <person name="Larimer J."/>
            <person name="McCowan C."/>
            <person name="Murphy C."/>
            <person name="Pearson M."/>
            <person name="Poon T.W."/>
            <person name="Priest M."/>
            <person name="Roberts A."/>
            <person name="Saif S."/>
            <person name="Shea T."/>
            <person name="Sisk P."/>
            <person name="Sykes S."/>
            <person name="Wortman J."/>
            <person name="Nusbaum C."/>
            <person name="Birren B."/>
        </authorList>
    </citation>
    <scope>NUCLEOTIDE SEQUENCE [LARGE SCALE GENOMIC DNA]</scope>
    <source>
        <strain evidence="1 2">CBS 119918</strain>
    </source>
</reference>
<dbReference type="VEuPathDB" id="FungiDB:A1O9_06608"/>
<dbReference type="GeneID" id="25281525"/>
<evidence type="ECO:0000313" key="1">
    <source>
        <dbReference type="EMBL" id="KEF58682.1"/>
    </source>
</evidence>
<organism evidence="1 2">
    <name type="scientific">Exophiala aquamarina CBS 119918</name>
    <dbReference type="NCBI Taxonomy" id="1182545"/>
    <lineage>
        <taxon>Eukaryota</taxon>
        <taxon>Fungi</taxon>
        <taxon>Dikarya</taxon>
        <taxon>Ascomycota</taxon>
        <taxon>Pezizomycotina</taxon>
        <taxon>Eurotiomycetes</taxon>
        <taxon>Chaetothyriomycetidae</taxon>
        <taxon>Chaetothyriales</taxon>
        <taxon>Herpotrichiellaceae</taxon>
        <taxon>Exophiala</taxon>
    </lineage>
</organism>
<name>A0A072PFZ2_9EURO</name>
<dbReference type="EMBL" id="AMGV01000004">
    <property type="protein sequence ID" value="KEF58682.1"/>
    <property type="molecule type" value="Genomic_DNA"/>
</dbReference>
<dbReference type="AlphaFoldDB" id="A0A072PFZ2"/>
<proteinExistence type="predicted"/>
<dbReference type="Proteomes" id="UP000027920">
    <property type="component" value="Unassembled WGS sequence"/>
</dbReference>
<gene>
    <name evidence="1" type="ORF">A1O9_06608</name>
</gene>
<feature type="non-terminal residue" evidence="1">
    <location>
        <position position="1"/>
    </location>
</feature>
<sequence>YYSVGSSWLFGVPVSNFTFVYSNYSDDTLALPYNLKRWLVHTYHPNSLTGRGFCPIAKLNHADANMSFLILNNCVAYTRGVDGPCSRASRQETFNRLEGS</sequence>
<dbReference type="HOGENOM" id="CLU_2312754_0_0_1"/>
<evidence type="ECO:0000313" key="2">
    <source>
        <dbReference type="Proteomes" id="UP000027920"/>
    </source>
</evidence>
<dbReference type="RefSeq" id="XP_013261272.1">
    <property type="nucleotide sequence ID" value="XM_013405818.1"/>
</dbReference>